<keyword evidence="9" id="KW-0539">Nucleus</keyword>
<dbReference type="CDD" id="cd22973">
    <property type="entry name" value="DD_CATIP"/>
    <property type="match status" value="1"/>
</dbReference>
<evidence type="ECO:0000313" key="15">
    <source>
        <dbReference type="RefSeq" id="XP_042562179.1"/>
    </source>
</evidence>
<evidence type="ECO:0000256" key="2">
    <source>
        <dbReference type="ARBA" id="ARBA00004236"/>
    </source>
</evidence>
<dbReference type="GO" id="GO:0005634">
    <property type="term" value="C:nucleus"/>
    <property type="evidence" value="ECO:0007669"/>
    <property type="project" value="UniProtKB-SubCell"/>
</dbReference>
<evidence type="ECO:0000256" key="3">
    <source>
        <dbReference type="ARBA" id="ARBA00004245"/>
    </source>
</evidence>
<dbReference type="GO" id="GO:0060271">
    <property type="term" value="P:cilium assembly"/>
    <property type="evidence" value="ECO:0007669"/>
    <property type="project" value="Ensembl"/>
</dbReference>
<feature type="domain" description="Ciliogenesis-associated TTC17-interacting protein N-terminal" evidence="13">
    <location>
        <begin position="17"/>
        <end position="244"/>
    </location>
</feature>
<name>A0A8M1KK73_CLUHA</name>
<dbReference type="GO" id="GO:0030041">
    <property type="term" value="P:actin filament polymerization"/>
    <property type="evidence" value="ECO:0007669"/>
    <property type="project" value="Ensembl"/>
</dbReference>
<sequence>MDDASKGLTDALKPSTEALAFLSSIELEDVQRCLFADSLVTVSDTGRELGEFCISIQNTVHNNQPCFLVHANSHGAIDSIPCGTSITGYVTATFETLEQDLHEYVKLRGHSLDRKSHMVRQDGQLIVNKVTQEEEEVREQISTFPLSSLCGFVSEASNLLILRILAQRKNIPENMTFLSFDAETQICLSTYRELGETKQVVGSETVDGFGIERTVDSVEDIPAMWQCYFLQDGHLVSRVQIGSPVMMKLLKLPTLITGDEQDKRPVFEKRLLVWEEDMQLYSKFLDRKEELKADHMSYVRHHPELRAVLADFLQFLLLRKPQDVFSFAREYFAPFSSQRPPADTFKSTRSFR</sequence>
<dbReference type="PANTHER" id="PTHR15505:SF3">
    <property type="entry name" value="CILIOGENESIS-ASSOCIATED TTC17-INTERACTING PROTEIN"/>
    <property type="match status" value="1"/>
</dbReference>
<evidence type="ECO:0000256" key="12">
    <source>
        <dbReference type="ARBA" id="ARBA00039249"/>
    </source>
</evidence>
<reference evidence="15" key="1">
    <citation type="submission" date="2025-08" db="UniProtKB">
        <authorList>
            <consortium name="RefSeq"/>
        </authorList>
    </citation>
    <scope>IDENTIFICATION</scope>
</reference>
<keyword evidence="4" id="KW-1003">Cell membrane</keyword>
<protein>
    <recommendedName>
        <fullName evidence="12">Ciliogenesis-associated TTC17-interacting protein</fullName>
    </recommendedName>
</protein>
<dbReference type="OrthoDB" id="6334211at2759"/>
<comment type="similarity">
    <text evidence="11">Belongs to the CATIP family.</text>
</comment>
<comment type="subcellular location">
    <subcellularLocation>
        <location evidence="2">Cell membrane</location>
    </subcellularLocation>
    <subcellularLocation>
        <location evidence="3">Cytoplasm</location>
        <location evidence="3">Cytoskeleton</location>
    </subcellularLocation>
    <subcellularLocation>
        <location evidence="1">Nucleus</location>
    </subcellularLocation>
</comment>
<dbReference type="RefSeq" id="XP_042562179.1">
    <property type="nucleotide sequence ID" value="XM_042706245.1"/>
</dbReference>
<evidence type="ECO:0000256" key="1">
    <source>
        <dbReference type="ARBA" id="ARBA00004123"/>
    </source>
</evidence>
<evidence type="ECO:0000259" key="13">
    <source>
        <dbReference type="Pfam" id="PF21772"/>
    </source>
</evidence>
<dbReference type="Pfam" id="PF21772">
    <property type="entry name" value="CATIP_N"/>
    <property type="match status" value="1"/>
</dbReference>
<dbReference type="GO" id="GO:0005856">
    <property type="term" value="C:cytoskeleton"/>
    <property type="evidence" value="ECO:0007669"/>
    <property type="project" value="UniProtKB-SubCell"/>
</dbReference>
<dbReference type="SUPFAM" id="SSF47391">
    <property type="entry name" value="Dimerization-anchoring domain of cAMP-dependent PK regulatory subunit"/>
    <property type="match status" value="1"/>
</dbReference>
<proteinExistence type="inferred from homology"/>
<keyword evidence="14" id="KW-1185">Reference proteome</keyword>
<dbReference type="InterPro" id="IPR047501">
    <property type="entry name" value="DD_CATIP"/>
</dbReference>
<dbReference type="GeneID" id="122131589"/>
<gene>
    <name evidence="15" type="primary">LOC122131589</name>
</gene>
<evidence type="ECO:0000256" key="7">
    <source>
        <dbReference type="ARBA" id="ARBA00023136"/>
    </source>
</evidence>
<organism evidence="14 15">
    <name type="scientific">Clupea harengus</name>
    <name type="common">Atlantic herring</name>
    <dbReference type="NCBI Taxonomy" id="7950"/>
    <lineage>
        <taxon>Eukaryota</taxon>
        <taxon>Metazoa</taxon>
        <taxon>Chordata</taxon>
        <taxon>Craniata</taxon>
        <taxon>Vertebrata</taxon>
        <taxon>Euteleostomi</taxon>
        <taxon>Actinopterygii</taxon>
        <taxon>Neopterygii</taxon>
        <taxon>Teleostei</taxon>
        <taxon>Clupei</taxon>
        <taxon>Clupeiformes</taxon>
        <taxon>Clupeoidei</taxon>
        <taxon>Clupeidae</taxon>
        <taxon>Clupea</taxon>
    </lineage>
</organism>
<dbReference type="GO" id="GO:0061371">
    <property type="term" value="P:determination of heart left/right asymmetry"/>
    <property type="evidence" value="ECO:0007669"/>
    <property type="project" value="Ensembl"/>
</dbReference>
<evidence type="ECO:0000256" key="4">
    <source>
        <dbReference type="ARBA" id="ARBA00022475"/>
    </source>
</evidence>
<evidence type="ECO:0000256" key="6">
    <source>
        <dbReference type="ARBA" id="ARBA00022794"/>
    </source>
</evidence>
<dbReference type="InterPro" id="IPR048777">
    <property type="entry name" value="CATIP_N"/>
</dbReference>
<comment type="function">
    <text evidence="10">Plays a role in primary ciliogenesis by modulating actin polymerization.</text>
</comment>
<evidence type="ECO:0000256" key="11">
    <source>
        <dbReference type="ARBA" id="ARBA00037938"/>
    </source>
</evidence>
<dbReference type="KEGG" id="char:122131589"/>
<dbReference type="Proteomes" id="UP000515152">
    <property type="component" value="Unplaced"/>
</dbReference>
<keyword evidence="5" id="KW-0963">Cytoplasm</keyword>
<keyword evidence="8" id="KW-0206">Cytoskeleton</keyword>
<evidence type="ECO:0000256" key="8">
    <source>
        <dbReference type="ARBA" id="ARBA00023212"/>
    </source>
</evidence>
<accession>A0A8M1KK73</accession>
<dbReference type="AlphaFoldDB" id="A0A8M1KK73"/>
<evidence type="ECO:0000256" key="10">
    <source>
        <dbReference type="ARBA" id="ARBA00037538"/>
    </source>
</evidence>
<evidence type="ECO:0000256" key="5">
    <source>
        <dbReference type="ARBA" id="ARBA00022490"/>
    </source>
</evidence>
<keyword evidence="7" id="KW-0472">Membrane</keyword>
<keyword evidence="6" id="KW-0970">Cilium biogenesis/degradation</keyword>
<evidence type="ECO:0000256" key="9">
    <source>
        <dbReference type="ARBA" id="ARBA00023242"/>
    </source>
</evidence>
<dbReference type="PANTHER" id="PTHR15505">
    <property type="entry name" value="RIIA DOMAIN-CONTAINING PROTEIN 1"/>
    <property type="match status" value="1"/>
</dbReference>
<evidence type="ECO:0000313" key="14">
    <source>
        <dbReference type="Proteomes" id="UP000515152"/>
    </source>
</evidence>
<dbReference type="GO" id="GO:0005886">
    <property type="term" value="C:plasma membrane"/>
    <property type="evidence" value="ECO:0007669"/>
    <property type="project" value="UniProtKB-SubCell"/>
</dbReference>